<dbReference type="Gene3D" id="2.60.40.10">
    <property type="entry name" value="Immunoglobulins"/>
    <property type="match status" value="1"/>
</dbReference>
<organism evidence="3 4">
    <name type="scientific">Magallana gigas</name>
    <name type="common">Pacific oyster</name>
    <name type="synonym">Crassostrea gigas</name>
    <dbReference type="NCBI Taxonomy" id="29159"/>
    <lineage>
        <taxon>Eukaryota</taxon>
        <taxon>Metazoa</taxon>
        <taxon>Spiralia</taxon>
        <taxon>Lophotrochozoa</taxon>
        <taxon>Mollusca</taxon>
        <taxon>Bivalvia</taxon>
        <taxon>Autobranchia</taxon>
        <taxon>Pteriomorphia</taxon>
        <taxon>Ostreida</taxon>
        <taxon>Ostreoidea</taxon>
        <taxon>Ostreidae</taxon>
        <taxon>Magallana</taxon>
    </lineage>
</organism>
<keyword evidence="4" id="KW-1185">Reference proteome</keyword>
<keyword evidence="1" id="KW-0812">Transmembrane</keyword>
<dbReference type="InterPro" id="IPR013783">
    <property type="entry name" value="Ig-like_fold"/>
</dbReference>
<dbReference type="AlphaFoldDB" id="A0A8W8KGB1"/>
<dbReference type="InterPro" id="IPR003961">
    <property type="entry name" value="FN3_dom"/>
</dbReference>
<proteinExistence type="predicted"/>
<feature type="domain" description="Fibronectin type-III" evidence="2">
    <location>
        <begin position="60"/>
        <end position="152"/>
    </location>
</feature>
<keyword evidence="1" id="KW-1133">Transmembrane helix</keyword>
<dbReference type="PROSITE" id="PS50853">
    <property type="entry name" value="FN3"/>
    <property type="match status" value="1"/>
</dbReference>
<sequence length="275" mass="31530">MENRRSILTPPHCECFVCGVQPLNSRPHHFVSVLDRIDADLQQTALNYSMNRSLLNGLVAPPVVNETVVSGTEVRISWVITESNFTAAAFRIYYEASERQESVTRTLDGGLRSVTLHHLYPVTTYKFLMVTIAESGLFSNASESVEFTTADPEETGRVRVDTYGLRPEEVIFILIVVAVWIVAMVLFYKQWDSIRILQPNEPRYKHNPKNLESIRIVKRPQDSVIYKNYSRKLSITMDEREKRRLQRMNTEPVLPSVSRLSALPTIHMEEATTEM</sequence>
<keyword evidence="1" id="KW-0472">Membrane</keyword>
<evidence type="ECO:0000313" key="3">
    <source>
        <dbReference type="EnsemblMetazoa" id="G23771.1:cds"/>
    </source>
</evidence>
<dbReference type="CDD" id="cd00063">
    <property type="entry name" value="FN3"/>
    <property type="match status" value="1"/>
</dbReference>
<dbReference type="Proteomes" id="UP000005408">
    <property type="component" value="Unassembled WGS sequence"/>
</dbReference>
<accession>A0A8W8KGB1</accession>
<feature type="transmembrane region" description="Helical" evidence="1">
    <location>
        <begin position="170"/>
        <end position="188"/>
    </location>
</feature>
<dbReference type="SUPFAM" id="SSF49265">
    <property type="entry name" value="Fibronectin type III"/>
    <property type="match status" value="1"/>
</dbReference>
<dbReference type="Pfam" id="PF16066">
    <property type="entry name" value="DUF4808"/>
    <property type="match status" value="1"/>
</dbReference>
<evidence type="ECO:0000313" key="4">
    <source>
        <dbReference type="Proteomes" id="UP000005408"/>
    </source>
</evidence>
<dbReference type="EnsemblMetazoa" id="G23771.1">
    <property type="protein sequence ID" value="G23771.1:cds"/>
    <property type="gene ID" value="G23771"/>
</dbReference>
<dbReference type="InterPro" id="IPR036116">
    <property type="entry name" value="FN3_sf"/>
</dbReference>
<dbReference type="InterPro" id="IPR032073">
    <property type="entry name" value="FNDC5_C"/>
</dbReference>
<evidence type="ECO:0000259" key="2">
    <source>
        <dbReference type="PROSITE" id="PS50853"/>
    </source>
</evidence>
<name>A0A8W8KGB1_MAGGI</name>
<protein>
    <recommendedName>
        <fullName evidence="2">Fibronectin type-III domain-containing protein</fullName>
    </recommendedName>
</protein>
<evidence type="ECO:0000256" key="1">
    <source>
        <dbReference type="SAM" id="Phobius"/>
    </source>
</evidence>
<reference evidence="3" key="1">
    <citation type="submission" date="2022-08" db="UniProtKB">
        <authorList>
            <consortium name="EnsemblMetazoa"/>
        </authorList>
    </citation>
    <scope>IDENTIFICATION</scope>
    <source>
        <strain evidence="3">05x7-T-G4-1.051#20</strain>
    </source>
</reference>
<dbReference type="Pfam" id="PF00041">
    <property type="entry name" value="fn3"/>
    <property type="match status" value="1"/>
</dbReference>